<dbReference type="AlphaFoldDB" id="R7QKA6"/>
<dbReference type="Proteomes" id="UP000012073">
    <property type="component" value="Unassembled WGS sequence"/>
</dbReference>
<keyword evidence="3" id="KW-1185">Reference proteome</keyword>
<dbReference type="KEGG" id="ccp:CHC_T00000549001"/>
<accession>R7QKA6</accession>
<dbReference type="RefSeq" id="XP_005718088.1">
    <property type="nucleotide sequence ID" value="XM_005718031.1"/>
</dbReference>
<dbReference type="EMBL" id="HG001903">
    <property type="protein sequence ID" value="CDF38203.1"/>
    <property type="molecule type" value="Genomic_DNA"/>
</dbReference>
<feature type="compositionally biased region" description="Basic residues" evidence="1">
    <location>
        <begin position="342"/>
        <end position="358"/>
    </location>
</feature>
<feature type="compositionally biased region" description="Acidic residues" evidence="1">
    <location>
        <begin position="254"/>
        <end position="263"/>
    </location>
</feature>
<feature type="region of interest" description="Disordered" evidence="1">
    <location>
        <begin position="179"/>
        <end position="402"/>
    </location>
</feature>
<evidence type="ECO:0000313" key="2">
    <source>
        <dbReference type="EMBL" id="CDF38203.1"/>
    </source>
</evidence>
<feature type="region of interest" description="Disordered" evidence="1">
    <location>
        <begin position="70"/>
        <end position="107"/>
    </location>
</feature>
<name>R7QKA6_CHOCR</name>
<feature type="compositionally biased region" description="Polar residues" evidence="1">
    <location>
        <begin position="367"/>
        <end position="376"/>
    </location>
</feature>
<feature type="compositionally biased region" description="Basic and acidic residues" evidence="1">
    <location>
        <begin position="70"/>
        <end position="94"/>
    </location>
</feature>
<reference evidence="3" key="1">
    <citation type="journal article" date="2013" name="Proc. Natl. Acad. Sci. U.S.A.">
        <title>Genome structure and metabolic features in the red seaweed Chondrus crispus shed light on evolution of the Archaeplastida.</title>
        <authorList>
            <person name="Collen J."/>
            <person name="Porcel B."/>
            <person name="Carre W."/>
            <person name="Ball S.G."/>
            <person name="Chaparro C."/>
            <person name="Tonon T."/>
            <person name="Barbeyron T."/>
            <person name="Michel G."/>
            <person name="Noel B."/>
            <person name="Valentin K."/>
            <person name="Elias M."/>
            <person name="Artiguenave F."/>
            <person name="Arun A."/>
            <person name="Aury J.M."/>
            <person name="Barbosa-Neto J.F."/>
            <person name="Bothwell J.H."/>
            <person name="Bouget F.Y."/>
            <person name="Brillet L."/>
            <person name="Cabello-Hurtado F."/>
            <person name="Capella-Gutierrez S."/>
            <person name="Charrier B."/>
            <person name="Cladiere L."/>
            <person name="Cock J.M."/>
            <person name="Coelho S.M."/>
            <person name="Colleoni C."/>
            <person name="Czjzek M."/>
            <person name="Da Silva C."/>
            <person name="Delage L."/>
            <person name="Denoeud F."/>
            <person name="Deschamps P."/>
            <person name="Dittami S.M."/>
            <person name="Gabaldon T."/>
            <person name="Gachon C.M."/>
            <person name="Groisillier A."/>
            <person name="Herve C."/>
            <person name="Jabbari K."/>
            <person name="Katinka M."/>
            <person name="Kloareg B."/>
            <person name="Kowalczyk N."/>
            <person name="Labadie K."/>
            <person name="Leblanc C."/>
            <person name="Lopez P.J."/>
            <person name="McLachlan D.H."/>
            <person name="Meslet-Cladiere L."/>
            <person name="Moustafa A."/>
            <person name="Nehr Z."/>
            <person name="Nyvall Collen P."/>
            <person name="Panaud O."/>
            <person name="Partensky F."/>
            <person name="Poulain J."/>
            <person name="Rensing S.A."/>
            <person name="Rousvoal S."/>
            <person name="Samson G."/>
            <person name="Symeonidi A."/>
            <person name="Weissenbach J."/>
            <person name="Zambounis A."/>
            <person name="Wincker P."/>
            <person name="Boyen C."/>
        </authorList>
    </citation>
    <scope>NUCLEOTIDE SEQUENCE [LARGE SCALE GENOMIC DNA]</scope>
    <source>
        <strain evidence="3">cv. Stackhouse</strain>
    </source>
</reference>
<evidence type="ECO:0000313" key="3">
    <source>
        <dbReference type="Proteomes" id="UP000012073"/>
    </source>
</evidence>
<dbReference type="GeneID" id="17325807"/>
<sequence>MDAKNGKNVLEKRDKELKEVKREKEELMKELKDFRIQMQRNVLDAKAEAKLAIKVNDELLVKLKKETREAREEAAKAVEERNEELRRRTRENANRKSVTRRGTTLDAALVKRQQTHIQDLEAQLAKLEESKLAESQKRESLQAKADDLQTQVVRLQEVHSADYTLPPISLHRSTMSTLLSPAPLAGDSPAPPGRRSKTGTPSMRAADVTPSMERGAGDTTSESRSRFTDSLPFRLEDDDDDEVEDALQDSPLCESEEQDDEQDAPVSAPKRRRKSKAARAKSSMPTKRGRRKTTTAPKPRSTVRRKRHTIEVEEYAESGTETGDISPKNVAQHVDDDSTHPSQKRIVRKGRPKAKRQKVAPEPTPEPQTQSASPATVVQRRAGGRALRSRRPVSYDYDKNDRDIVGKMPGYVVDHGALRPKRVSNPRHSIAKSLDFDLAADTSGAILAANIIRQSAQKRRAKQVQKKSGRRERGG</sequence>
<feature type="region of interest" description="Disordered" evidence="1">
    <location>
        <begin position="455"/>
        <end position="475"/>
    </location>
</feature>
<feature type="compositionally biased region" description="Basic residues" evidence="1">
    <location>
        <begin position="269"/>
        <end position="279"/>
    </location>
</feature>
<protein>
    <submittedName>
        <fullName evidence="2">Uncharacterized protein</fullName>
    </submittedName>
</protein>
<feature type="compositionally biased region" description="Basic residues" evidence="1">
    <location>
        <begin position="456"/>
        <end position="475"/>
    </location>
</feature>
<gene>
    <name evidence="2" type="ORF">CHC_T00000549001</name>
</gene>
<proteinExistence type="predicted"/>
<feature type="compositionally biased region" description="Acidic residues" evidence="1">
    <location>
        <begin position="236"/>
        <end position="247"/>
    </location>
</feature>
<organism evidence="2 3">
    <name type="scientific">Chondrus crispus</name>
    <name type="common">Carrageen Irish moss</name>
    <name type="synonym">Polymorpha crispa</name>
    <dbReference type="NCBI Taxonomy" id="2769"/>
    <lineage>
        <taxon>Eukaryota</taxon>
        <taxon>Rhodophyta</taxon>
        <taxon>Florideophyceae</taxon>
        <taxon>Rhodymeniophycidae</taxon>
        <taxon>Gigartinales</taxon>
        <taxon>Gigartinaceae</taxon>
        <taxon>Chondrus</taxon>
    </lineage>
</organism>
<dbReference type="Gramene" id="CDF38203">
    <property type="protein sequence ID" value="CDF38203"/>
    <property type="gene ID" value="CHC_T00000549001"/>
</dbReference>
<evidence type="ECO:0000256" key="1">
    <source>
        <dbReference type="SAM" id="MobiDB-lite"/>
    </source>
</evidence>